<dbReference type="Gene3D" id="1.20.1070.10">
    <property type="entry name" value="Rhodopsin 7-helix transmembrane proteins"/>
    <property type="match status" value="1"/>
</dbReference>
<dbReference type="EMBL" id="RQTK01000626">
    <property type="protein sequence ID" value="RUS76880.1"/>
    <property type="molecule type" value="Genomic_DNA"/>
</dbReference>
<accession>A0A3S0ZG69</accession>
<evidence type="ECO:0000256" key="2">
    <source>
        <dbReference type="ARBA" id="ARBA00022692"/>
    </source>
</evidence>
<keyword evidence="2 5" id="KW-0812">Transmembrane</keyword>
<reference evidence="6 7" key="1">
    <citation type="submission" date="2019-01" db="EMBL/GenBank/DDBJ databases">
        <title>A draft genome assembly of the solar-powered sea slug Elysia chlorotica.</title>
        <authorList>
            <person name="Cai H."/>
            <person name="Li Q."/>
            <person name="Fang X."/>
            <person name="Li J."/>
            <person name="Curtis N.E."/>
            <person name="Altenburger A."/>
            <person name="Shibata T."/>
            <person name="Feng M."/>
            <person name="Maeda T."/>
            <person name="Schwartz J.A."/>
            <person name="Shigenobu S."/>
            <person name="Lundholm N."/>
            <person name="Nishiyama T."/>
            <person name="Yang H."/>
            <person name="Hasebe M."/>
            <person name="Li S."/>
            <person name="Pierce S.K."/>
            <person name="Wang J."/>
        </authorList>
    </citation>
    <scope>NUCLEOTIDE SEQUENCE [LARGE SCALE GENOMIC DNA]</scope>
    <source>
        <strain evidence="6">EC2010</strain>
        <tissue evidence="6">Whole organism of an adult</tissue>
    </source>
</reference>
<dbReference type="GO" id="GO:0007189">
    <property type="term" value="P:adenylate cyclase-activating G protein-coupled receptor signaling pathway"/>
    <property type="evidence" value="ECO:0007669"/>
    <property type="project" value="TreeGrafter"/>
</dbReference>
<sequence>PVVVTTLSEIFGVYGYRSADILIHKHPSWCWISDRVGNPRPWYLLSVEGWVLGACLLTCVLYVPITWSIVKGKGKAKEFTDEDVIEELAKQTANEQLRFIPVIYVCTRFWGTLHFLFTRYPDDANLRSSDWLMLFRAFGDNSQGLINAIFFCLATKQIRAILWSRLRCCRILCGLCCNQTKSLGQRTFMRLPNNLIVRKQHRKASRTKALDGSDLDISGISLDLPSPDDGKIEEDEVIFER</sequence>
<comment type="subcellular location">
    <subcellularLocation>
        <location evidence="1">Membrane</location>
        <topology evidence="1">Multi-pass membrane protein</topology>
    </subcellularLocation>
</comment>
<keyword evidence="4 5" id="KW-0472">Membrane</keyword>
<dbReference type="Proteomes" id="UP000271974">
    <property type="component" value="Unassembled WGS sequence"/>
</dbReference>
<evidence type="ECO:0008006" key="8">
    <source>
        <dbReference type="Google" id="ProtNLM"/>
    </source>
</evidence>
<gene>
    <name evidence="6" type="ORF">EGW08_015349</name>
</gene>
<evidence type="ECO:0000256" key="3">
    <source>
        <dbReference type="ARBA" id="ARBA00022989"/>
    </source>
</evidence>
<feature type="transmembrane region" description="Helical" evidence="5">
    <location>
        <begin position="50"/>
        <end position="70"/>
    </location>
</feature>
<dbReference type="PANTHER" id="PTHR23112">
    <property type="entry name" value="G PROTEIN-COUPLED RECEPTOR 157-RELATED"/>
    <property type="match status" value="1"/>
</dbReference>
<keyword evidence="3 5" id="KW-1133">Transmembrane helix</keyword>
<dbReference type="GO" id="GO:0004930">
    <property type="term" value="F:G protein-coupled receptor activity"/>
    <property type="evidence" value="ECO:0007669"/>
    <property type="project" value="TreeGrafter"/>
</dbReference>
<comment type="caution">
    <text evidence="6">The sequence shown here is derived from an EMBL/GenBank/DDBJ whole genome shotgun (WGS) entry which is preliminary data.</text>
</comment>
<evidence type="ECO:0000313" key="6">
    <source>
        <dbReference type="EMBL" id="RUS76880.1"/>
    </source>
</evidence>
<dbReference type="OrthoDB" id="6063844at2759"/>
<dbReference type="AlphaFoldDB" id="A0A3S0ZG69"/>
<protein>
    <recommendedName>
        <fullName evidence="8">G-protein coupled receptors family 2 profile 2 domain-containing protein</fullName>
    </recommendedName>
</protein>
<evidence type="ECO:0000256" key="4">
    <source>
        <dbReference type="ARBA" id="ARBA00023136"/>
    </source>
</evidence>
<proteinExistence type="predicted"/>
<evidence type="ECO:0000256" key="1">
    <source>
        <dbReference type="ARBA" id="ARBA00004141"/>
    </source>
</evidence>
<feature type="non-terminal residue" evidence="6">
    <location>
        <position position="1"/>
    </location>
</feature>
<evidence type="ECO:0000313" key="7">
    <source>
        <dbReference type="Proteomes" id="UP000271974"/>
    </source>
</evidence>
<dbReference type="PANTHER" id="PTHR23112:SF47">
    <property type="entry name" value="G-PROTEIN COUPLED RECEPTOR 157"/>
    <property type="match status" value="1"/>
</dbReference>
<organism evidence="6 7">
    <name type="scientific">Elysia chlorotica</name>
    <name type="common">Eastern emerald elysia</name>
    <name type="synonym">Sea slug</name>
    <dbReference type="NCBI Taxonomy" id="188477"/>
    <lineage>
        <taxon>Eukaryota</taxon>
        <taxon>Metazoa</taxon>
        <taxon>Spiralia</taxon>
        <taxon>Lophotrochozoa</taxon>
        <taxon>Mollusca</taxon>
        <taxon>Gastropoda</taxon>
        <taxon>Heterobranchia</taxon>
        <taxon>Euthyneura</taxon>
        <taxon>Panpulmonata</taxon>
        <taxon>Sacoglossa</taxon>
        <taxon>Placobranchoidea</taxon>
        <taxon>Plakobranchidae</taxon>
        <taxon>Elysia</taxon>
    </lineage>
</organism>
<dbReference type="SUPFAM" id="SSF81321">
    <property type="entry name" value="Family A G protein-coupled receptor-like"/>
    <property type="match status" value="1"/>
</dbReference>
<evidence type="ECO:0000256" key="5">
    <source>
        <dbReference type="SAM" id="Phobius"/>
    </source>
</evidence>
<name>A0A3S0ZG69_ELYCH</name>
<keyword evidence="7" id="KW-1185">Reference proteome</keyword>
<dbReference type="GO" id="GO:0005886">
    <property type="term" value="C:plasma membrane"/>
    <property type="evidence" value="ECO:0007669"/>
    <property type="project" value="TreeGrafter"/>
</dbReference>